<name>A0ABV0YI77_9TELE</name>
<organism evidence="1 2">
    <name type="scientific">Ameca splendens</name>
    <dbReference type="NCBI Taxonomy" id="208324"/>
    <lineage>
        <taxon>Eukaryota</taxon>
        <taxon>Metazoa</taxon>
        <taxon>Chordata</taxon>
        <taxon>Craniata</taxon>
        <taxon>Vertebrata</taxon>
        <taxon>Euteleostomi</taxon>
        <taxon>Actinopterygii</taxon>
        <taxon>Neopterygii</taxon>
        <taxon>Teleostei</taxon>
        <taxon>Neoteleostei</taxon>
        <taxon>Acanthomorphata</taxon>
        <taxon>Ovalentaria</taxon>
        <taxon>Atherinomorphae</taxon>
        <taxon>Cyprinodontiformes</taxon>
        <taxon>Goodeidae</taxon>
        <taxon>Ameca</taxon>
    </lineage>
</organism>
<gene>
    <name evidence="1" type="ORF">AMECASPLE_032052</name>
</gene>
<evidence type="ECO:0000313" key="2">
    <source>
        <dbReference type="Proteomes" id="UP001469553"/>
    </source>
</evidence>
<dbReference type="EMBL" id="JAHRIP010032304">
    <property type="protein sequence ID" value="MEQ2293312.1"/>
    <property type="molecule type" value="Genomic_DNA"/>
</dbReference>
<protein>
    <submittedName>
        <fullName evidence="1">Uncharacterized protein</fullName>
    </submittedName>
</protein>
<comment type="caution">
    <text evidence="1">The sequence shown here is derived from an EMBL/GenBank/DDBJ whole genome shotgun (WGS) entry which is preliminary data.</text>
</comment>
<accession>A0ABV0YI77</accession>
<reference evidence="1 2" key="1">
    <citation type="submission" date="2021-06" db="EMBL/GenBank/DDBJ databases">
        <authorList>
            <person name="Palmer J.M."/>
        </authorList>
    </citation>
    <scope>NUCLEOTIDE SEQUENCE [LARGE SCALE GENOMIC DNA]</scope>
    <source>
        <strain evidence="1 2">AS_MEX2019</strain>
        <tissue evidence="1">Muscle</tissue>
    </source>
</reference>
<sequence>MYCQPTGSAHPYYLQEDVIFCLPGPKSLMHIDTNHKLIWYNLSSLVALVALQGRKQEFVLTSRCPLRASSGDIWIPIRLNDYKQVLTSVAVPGIKFIQN</sequence>
<keyword evidence="2" id="KW-1185">Reference proteome</keyword>
<evidence type="ECO:0000313" key="1">
    <source>
        <dbReference type="EMBL" id="MEQ2293312.1"/>
    </source>
</evidence>
<dbReference type="Proteomes" id="UP001469553">
    <property type="component" value="Unassembled WGS sequence"/>
</dbReference>
<proteinExistence type="predicted"/>